<dbReference type="PROSITE" id="PS50096">
    <property type="entry name" value="IQ"/>
    <property type="match status" value="1"/>
</dbReference>
<reference evidence="3 4" key="1">
    <citation type="submission" date="2024-11" db="EMBL/GenBank/DDBJ databases">
        <title>Chromosome-level genome assembly of the freshwater bivalve Anodonta woodiana.</title>
        <authorList>
            <person name="Chen X."/>
        </authorList>
    </citation>
    <scope>NUCLEOTIDE SEQUENCE [LARGE SCALE GENOMIC DNA]</scope>
    <source>
        <strain evidence="3">MN2024</strain>
        <tissue evidence="3">Gills</tissue>
    </source>
</reference>
<comment type="caution">
    <text evidence="3">The sequence shown here is derived from an EMBL/GenBank/DDBJ whole genome shotgun (WGS) entry which is preliminary data.</text>
</comment>
<keyword evidence="1" id="KW-0175">Coiled coil</keyword>
<feature type="region of interest" description="Disordered" evidence="2">
    <location>
        <begin position="296"/>
        <end position="318"/>
    </location>
</feature>
<accession>A0ABD3WEW3</accession>
<evidence type="ECO:0000313" key="4">
    <source>
        <dbReference type="Proteomes" id="UP001634394"/>
    </source>
</evidence>
<name>A0ABD3WEW3_SINWO</name>
<dbReference type="InterPro" id="IPR032675">
    <property type="entry name" value="LRR_dom_sf"/>
</dbReference>
<dbReference type="InterPro" id="IPR001611">
    <property type="entry name" value="Leu-rich_rpt"/>
</dbReference>
<dbReference type="PROSITE" id="PS51450">
    <property type="entry name" value="LRR"/>
    <property type="match status" value="2"/>
</dbReference>
<evidence type="ECO:0000256" key="1">
    <source>
        <dbReference type="SAM" id="Coils"/>
    </source>
</evidence>
<gene>
    <name evidence="3" type="ORF">ACJMK2_040325</name>
</gene>
<evidence type="ECO:0000256" key="2">
    <source>
        <dbReference type="SAM" id="MobiDB-lite"/>
    </source>
</evidence>
<feature type="coiled-coil region" evidence="1">
    <location>
        <begin position="589"/>
        <end position="616"/>
    </location>
</feature>
<dbReference type="InterPro" id="IPR052859">
    <property type="entry name" value="LRR-IQ_domain_protein"/>
</dbReference>
<dbReference type="Pfam" id="PF14580">
    <property type="entry name" value="LRR_9"/>
    <property type="match status" value="1"/>
</dbReference>
<dbReference type="SUPFAM" id="SSF52058">
    <property type="entry name" value="L domain-like"/>
    <property type="match status" value="1"/>
</dbReference>
<dbReference type="PANTHER" id="PTHR46723:SF1">
    <property type="entry name" value="LEUCINE-RICH REPEAT AND IQ DOMAIN-CONTAINING PROTEIN 3"/>
    <property type="match status" value="1"/>
</dbReference>
<dbReference type="Gene3D" id="3.80.10.10">
    <property type="entry name" value="Ribonuclease Inhibitor"/>
    <property type="match status" value="1"/>
</dbReference>
<keyword evidence="4" id="KW-1185">Reference proteome</keyword>
<dbReference type="Proteomes" id="UP001634394">
    <property type="component" value="Unassembled WGS sequence"/>
</dbReference>
<protein>
    <recommendedName>
        <fullName evidence="5">Leucine-rich repeat and IQ domain-containing protein 3</fullName>
    </recommendedName>
</protein>
<evidence type="ECO:0008006" key="5">
    <source>
        <dbReference type="Google" id="ProtNLM"/>
    </source>
</evidence>
<proteinExistence type="predicted"/>
<dbReference type="AlphaFoldDB" id="A0ABD3WEW3"/>
<feature type="region of interest" description="Disordered" evidence="2">
    <location>
        <begin position="436"/>
        <end position="489"/>
    </location>
</feature>
<feature type="compositionally biased region" description="Basic residues" evidence="2">
    <location>
        <begin position="444"/>
        <end position="460"/>
    </location>
</feature>
<dbReference type="PANTHER" id="PTHR46723">
    <property type="entry name" value="LEUCINE-RICH REPEAT AND IQ DOMAIN-CONTAINING PROTEIN 3"/>
    <property type="match status" value="1"/>
</dbReference>
<organism evidence="3 4">
    <name type="scientific">Sinanodonta woodiana</name>
    <name type="common">Chinese pond mussel</name>
    <name type="synonym">Anodonta woodiana</name>
    <dbReference type="NCBI Taxonomy" id="1069815"/>
    <lineage>
        <taxon>Eukaryota</taxon>
        <taxon>Metazoa</taxon>
        <taxon>Spiralia</taxon>
        <taxon>Lophotrochozoa</taxon>
        <taxon>Mollusca</taxon>
        <taxon>Bivalvia</taxon>
        <taxon>Autobranchia</taxon>
        <taxon>Heteroconchia</taxon>
        <taxon>Palaeoheterodonta</taxon>
        <taxon>Unionida</taxon>
        <taxon>Unionoidea</taxon>
        <taxon>Unionidae</taxon>
        <taxon>Unioninae</taxon>
        <taxon>Sinanodonta</taxon>
    </lineage>
</organism>
<dbReference type="EMBL" id="JBJQND010000007">
    <property type="protein sequence ID" value="KAL3872397.1"/>
    <property type="molecule type" value="Genomic_DNA"/>
</dbReference>
<evidence type="ECO:0000313" key="3">
    <source>
        <dbReference type="EMBL" id="KAL3872397.1"/>
    </source>
</evidence>
<sequence length="811" mass="93205">MVSFPEWSKFQRVNDGLQKEGSSLSNLERYHKLREDELIQQAEAHGILRTPSKQYLLQSCAVINGPKIQDVTQLLLVKLCGVHLRKLGDINLCVNLKICILSNNFITKFDGLAECRQLVKLDLHGNQITTVPGVAFWSGLRHLRFLHLHDNPIGKYENLQSLSMCPHLVILTLFDTPLSLKRNYRHHVVNSIWSLRALDYHVISDEEIIEDAVFGGKFVAKNPNLRIKLHSNTPSDYIFAEEMELIRAIESRVNNIMAHYSPVLILQRYARGYLTRKRLEESSGKSRSRTRLPVIASDLVPPPPSSSPAFGNTSHHDISVTDGVTVDYDTYMKSRRPDSTVPSEATSYNRHIPGGEQLNESKNNQDEAYLGPLPTPLEGMFDEHETIFPMELTADGIPRRKKNLLINLAKLETGPFSSLLHEQIATQTFYPSLSKENTESAISLKKRRKKKKEKPVRKVKSVSQFFGPVVDSAPSPEPDEKPSDEEEAPITQYRLKGFKPTISYIDPMAEMILTKQEAGRLIRDAENDHHRRLQDVQYPKLTPRKFMSSDQRIFNRMHGTMGLSCLYAVHQAYKDREKAERTAAKMEYIMNLREERDRAKERIKLFNEEKRNHTLKQRDISRANMLDALEKREMQRLNYIDRKQEFRSKSLDLTKSYREDFTFITEFSTQHTSVSNALMRHDRQAKCDDTVQMKTDLVKSLKVTEGEQQEVVKKYMEHRTMMRQTESAMARAALDTRMLQEANERVIEAKSRVAQQRARQETVQAFYPLPQMTPVPFGSSAPPIIAHGITRWEANALTYQGRIGKHQTVVT</sequence>